<sequence length="165" mass="18757">MSIRDMAPAIQITPTWPDRATASVGTYACMKYRPRAHGYPGVLQQQPHYPFQRLLVYGSYAGISHELNRGRRHATRDGTESVGGTVYLALWCNLTLFASDGAVWCQWKDGKKRREWLKNRDGSPWPPNLCQSTHLSPQDNTLRSGGLGNVTCTKKMHSRRAWRDR</sequence>
<protein>
    <submittedName>
        <fullName evidence="1">Uncharacterized protein</fullName>
    </submittedName>
</protein>
<accession>A0AA39XI16</accession>
<organism evidence="1 2">
    <name type="scientific">Bombardia bombarda</name>
    <dbReference type="NCBI Taxonomy" id="252184"/>
    <lineage>
        <taxon>Eukaryota</taxon>
        <taxon>Fungi</taxon>
        <taxon>Dikarya</taxon>
        <taxon>Ascomycota</taxon>
        <taxon>Pezizomycotina</taxon>
        <taxon>Sordariomycetes</taxon>
        <taxon>Sordariomycetidae</taxon>
        <taxon>Sordariales</taxon>
        <taxon>Lasiosphaeriaceae</taxon>
        <taxon>Bombardia</taxon>
    </lineage>
</organism>
<evidence type="ECO:0000313" key="2">
    <source>
        <dbReference type="Proteomes" id="UP001174934"/>
    </source>
</evidence>
<reference evidence="1" key="1">
    <citation type="submission" date="2023-06" db="EMBL/GenBank/DDBJ databases">
        <title>Genome-scale phylogeny and comparative genomics of the fungal order Sordariales.</title>
        <authorList>
            <consortium name="Lawrence Berkeley National Laboratory"/>
            <person name="Hensen N."/>
            <person name="Bonometti L."/>
            <person name="Westerberg I."/>
            <person name="Brannstrom I.O."/>
            <person name="Guillou S."/>
            <person name="Cros-Aarteil S."/>
            <person name="Calhoun S."/>
            <person name="Haridas S."/>
            <person name="Kuo A."/>
            <person name="Mondo S."/>
            <person name="Pangilinan J."/>
            <person name="Riley R."/>
            <person name="LaButti K."/>
            <person name="Andreopoulos B."/>
            <person name="Lipzen A."/>
            <person name="Chen C."/>
            <person name="Yanf M."/>
            <person name="Daum C."/>
            <person name="Ng V."/>
            <person name="Clum A."/>
            <person name="Steindorff A."/>
            <person name="Ohm R."/>
            <person name="Martin F."/>
            <person name="Silar P."/>
            <person name="Natvig D."/>
            <person name="Lalanne C."/>
            <person name="Gautier V."/>
            <person name="Ament-velasquez S.L."/>
            <person name="Kruys A."/>
            <person name="Hutchinson M.I."/>
            <person name="Powell A.J."/>
            <person name="Barry K."/>
            <person name="Miller A.N."/>
            <person name="Grigoriev I.V."/>
            <person name="Debuchy R."/>
            <person name="Gladieux P."/>
            <person name="Thoren M.H."/>
            <person name="Johannesson H."/>
        </authorList>
    </citation>
    <scope>NUCLEOTIDE SEQUENCE</scope>
    <source>
        <strain evidence="1">SMH3391-2</strain>
    </source>
</reference>
<name>A0AA39XI16_9PEZI</name>
<evidence type="ECO:0000313" key="1">
    <source>
        <dbReference type="EMBL" id="KAK0634397.1"/>
    </source>
</evidence>
<comment type="caution">
    <text evidence="1">The sequence shown here is derived from an EMBL/GenBank/DDBJ whole genome shotgun (WGS) entry which is preliminary data.</text>
</comment>
<dbReference type="EMBL" id="JAULSR010000001">
    <property type="protein sequence ID" value="KAK0634397.1"/>
    <property type="molecule type" value="Genomic_DNA"/>
</dbReference>
<keyword evidence="2" id="KW-1185">Reference proteome</keyword>
<gene>
    <name evidence="1" type="ORF">B0T17DRAFT_594266</name>
</gene>
<dbReference type="AlphaFoldDB" id="A0AA39XI16"/>
<proteinExistence type="predicted"/>
<dbReference type="Proteomes" id="UP001174934">
    <property type="component" value="Unassembled WGS sequence"/>
</dbReference>